<dbReference type="AlphaFoldDB" id="A0A017T0G0"/>
<gene>
    <name evidence="2" type="ORF">CAP_6624</name>
</gene>
<organism evidence="2 3">
    <name type="scientific">Chondromyces apiculatus DSM 436</name>
    <dbReference type="NCBI Taxonomy" id="1192034"/>
    <lineage>
        <taxon>Bacteria</taxon>
        <taxon>Pseudomonadati</taxon>
        <taxon>Myxococcota</taxon>
        <taxon>Polyangia</taxon>
        <taxon>Polyangiales</taxon>
        <taxon>Polyangiaceae</taxon>
        <taxon>Chondromyces</taxon>
    </lineage>
</organism>
<comment type="caution">
    <text evidence="2">The sequence shown here is derived from an EMBL/GenBank/DDBJ whole genome shotgun (WGS) entry which is preliminary data.</text>
</comment>
<dbReference type="InterPro" id="IPR032710">
    <property type="entry name" value="NTF2-like_dom_sf"/>
</dbReference>
<proteinExistence type="predicted"/>
<accession>A0A017T0G0</accession>
<keyword evidence="3" id="KW-1185">Reference proteome</keyword>
<dbReference type="EMBL" id="ASRX01000056">
    <property type="protein sequence ID" value="EYF02734.1"/>
    <property type="molecule type" value="Genomic_DNA"/>
</dbReference>
<dbReference type="OrthoDB" id="5513769at2"/>
<dbReference type="Gene3D" id="3.10.450.50">
    <property type="match status" value="1"/>
</dbReference>
<reference evidence="2 3" key="1">
    <citation type="submission" date="2013-05" db="EMBL/GenBank/DDBJ databases">
        <title>Genome assembly of Chondromyces apiculatus DSM 436.</title>
        <authorList>
            <person name="Sharma G."/>
            <person name="Khatri I."/>
            <person name="Kaur C."/>
            <person name="Mayilraj S."/>
            <person name="Subramanian S."/>
        </authorList>
    </citation>
    <scope>NUCLEOTIDE SEQUENCE [LARGE SCALE GENOMIC DNA]</scope>
    <source>
        <strain evidence="2 3">DSM 436</strain>
    </source>
</reference>
<evidence type="ECO:0000259" key="1">
    <source>
        <dbReference type="Pfam" id="PF13474"/>
    </source>
</evidence>
<dbReference type="STRING" id="1192034.CAP_6624"/>
<dbReference type="InterPro" id="IPR037401">
    <property type="entry name" value="SnoaL-like"/>
</dbReference>
<sequence>MTAIAEIRELVARFTGAFGAGDMETLRAVFSRDETLLFYGTQVNLHIVGWPGLERAFAHQFAAMQDLRVSVDPDSLVITVLAEGRAACVGTPRLRFQARMGERPFDLPRIRMTAVAERRGEGWVFVQMHWSLTDQEVVIAQEGEAAGEGAG</sequence>
<protein>
    <recommendedName>
        <fullName evidence="1">SnoaL-like domain-containing protein</fullName>
    </recommendedName>
</protein>
<evidence type="ECO:0000313" key="3">
    <source>
        <dbReference type="Proteomes" id="UP000019678"/>
    </source>
</evidence>
<evidence type="ECO:0000313" key="2">
    <source>
        <dbReference type="EMBL" id="EYF02734.1"/>
    </source>
</evidence>
<dbReference type="Pfam" id="PF13474">
    <property type="entry name" value="SnoaL_3"/>
    <property type="match status" value="1"/>
</dbReference>
<name>A0A017T0G0_9BACT</name>
<dbReference type="Proteomes" id="UP000019678">
    <property type="component" value="Unassembled WGS sequence"/>
</dbReference>
<dbReference type="SUPFAM" id="SSF54427">
    <property type="entry name" value="NTF2-like"/>
    <property type="match status" value="1"/>
</dbReference>
<feature type="domain" description="SnoaL-like" evidence="1">
    <location>
        <begin position="7"/>
        <end position="133"/>
    </location>
</feature>
<dbReference type="RefSeq" id="WP_044247138.1">
    <property type="nucleotide sequence ID" value="NZ_ASRX01000056.1"/>
</dbReference>